<keyword evidence="5 9" id="KW-1133">Transmembrane helix</keyword>
<comment type="subcellular location">
    <subcellularLocation>
        <location evidence="1">Cell membrane</location>
        <topology evidence="1">Multi-pass membrane protein</topology>
    </subcellularLocation>
</comment>
<dbReference type="AlphaFoldDB" id="A0A495WAM1"/>
<accession>A0A495WAM1</accession>
<dbReference type="GO" id="GO:0005254">
    <property type="term" value="F:chloride channel activity"/>
    <property type="evidence" value="ECO:0007669"/>
    <property type="project" value="InterPro"/>
</dbReference>
<comment type="similarity">
    <text evidence="8">Belongs to the anion channel-forming bestrophin (TC 1.A.46) family.</text>
</comment>
<keyword evidence="7 9" id="KW-0472">Membrane</keyword>
<evidence type="ECO:0000256" key="4">
    <source>
        <dbReference type="ARBA" id="ARBA00022692"/>
    </source>
</evidence>
<evidence type="ECO:0000256" key="6">
    <source>
        <dbReference type="ARBA" id="ARBA00023065"/>
    </source>
</evidence>
<keyword evidence="4 9" id="KW-0812">Transmembrane</keyword>
<proteinExistence type="inferred from homology"/>
<evidence type="ECO:0000256" key="9">
    <source>
        <dbReference type="SAM" id="Phobius"/>
    </source>
</evidence>
<evidence type="ECO:0000256" key="8">
    <source>
        <dbReference type="ARBA" id="ARBA00034708"/>
    </source>
</evidence>
<keyword evidence="2" id="KW-0813">Transport</keyword>
<comment type="caution">
    <text evidence="10">The sequence shown here is derived from an EMBL/GenBank/DDBJ whole genome shotgun (WGS) entry which is preliminary data.</text>
</comment>
<evidence type="ECO:0000313" key="10">
    <source>
        <dbReference type="EMBL" id="RKT58214.1"/>
    </source>
</evidence>
<dbReference type="RefSeq" id="WP_121458472.1">
    <property type="nucleotide sequence ID" value="NZ_RBXP01000015.1"/>
</dbReference>
<feature type="transmembrane region" description="Helical" evidence="9">
    <location>
        <begin position="219"/>
        <end position="249"/>
    </location>
</feature>
<dbReference type="GO" id="GO:0005886">
    <property type="term" value="C:plasma membrane"/>
    <property type="evidence" value="ECO:0007669"/>
    <property type="project" value="UniProtKB-SubCell"/>
</dbReference>
<dbReference type="PANTHER" id="PTHR33281">
    <property type="entry name" value="UPF0187 PROTEIN YNEE"/>
    <property type="match status" value="1"/>
</dbReference>
<dbReference type="Proteomes" id="UP000270626">
    <property type="component" value="Unassembled WGS sequence"/>
</dbReference>
<feature type="transmembrane region" description="Helical" evidence="9">
    <location>
        <begin position="54"/>
        <end position="74"/>
    </location>
</feature>
<dbReference type="InterPro" id="IPR044669">
    <property type="entry name" value="YneE/VCCN1/2-like"/>
</dbReference>
<dbReference type="OrthoDB" id="445589at2"/>
<dbReference type="Pfam" id="PF25539">
    <property type="entry name" value="Bestrophin_2"/>
    <property type="match status" value="1"/>
</dbReference>
<organism evidence="10 11">
    <name type="scientific">Azonexus fungiphilus</name>
    <dbReference type="NCBI Taxonomy" id="146940"/>
    <lineage>
        <taxon>Bacteria</taxon>
        <taxon>Pseudomonadati</taxon>
        <taxon>Pseudomonadota</taxon>
        <taxon>Betaproteobacteria</taxon>
        <taxon>Rhodocyclales</taxon>
        <taxon>Azonexaceae</taxon>
        <taxon>Azonexus</taxon>
    </lineage>
</organism>
<evidence type="ECO:0000256" key="3">
    <source>
        <dbReference type="ARBA" id="ARBA00022475"/>
    </source>
</evidence>
<reference evidence="10 11" key="1">
    <citation type="submission" date="2018-10" db="EMBL/GenBank/DDBJ databases">
        <title>Genomic Encyclopedia of Type Strains, Phase IV (KMG-IV): sequencing the most valuable type-strain genomes for metagenomic binning, comparative biology and taxonomic classification.</title>
        <authorList>
            <person name="Goeker M."/>
        </authorList>
    </citation>
    <scope>NUCLEOTIDE SEQUENCE [LARGE SCALE GENOMIC DNA]</scope>
    <source>
        <strain evidence="10 11">DSM 23841</strain>
    </source>
</reference>
<name>A0A495WAM1_9RHOO</name>
<evidence type="ECO:0000256" key="7">
    <source>
        <dbReference type="ARBA" id="ARBA00023136"/>
    </source>
</evidence>
<protein>
    <submittedName>
        <fullName evidence="10">Putative membrane protein</fullName>
    </submittedName>
</protein>
<keyword evidence="3" id="KW-1003">Cell membrane</keyword>
<evidence type="ECO:0000313" key="11">
    <source>
        <dbReference type="Proteomes" id="UP000270626"/>
    </source>
</evidence>
<dbReference type="PANTHER" id="PTHR33281:SF19">
    <property type="entry name" value="VOLTAGE-DEPENDENT ANION CHANNEL-FORMING PROTEIN YNEE"/>
    <property type="match status" value="1"/>
</dbReference>
<evidence type="ECO:0000256" key="1">
    <source>
        <dbReference type="ARBA" id="ARBA00004651"/>
    </source>
</evidence>
<dbReference type="EMBL" id="RBXP01000015">
    <property type="protein sequence ID" value="RKT58214.1"/>
    <property type="molecule type" value="Genomic_DNA"/>
</dbReference>
<gene>
    <name evidence="10" type="ORF">DFR40_2158</name>
</gene>
<keyword evidence="6" id="KW-0406">Ion transport</keyword>
<keyword evidence="11" id="KW-1185">Reference proteome</keyword>
<evidence type="ECO:0000256" key="2">
    <source>
        <dbReference type="ARBA" id="ARBA00022448"/>
    </source>
</evidence>
<feature type="transmembrane region" description="Helical" evidence="9">
    <location>
        <begin position="20"/>
        <end position="42"/>
    </location>
</feature>
<evidence type="ECO:0000256" key="5">
    <source>
        <dbReference type="ARBA" id="ARBA00022989"/>
    </source>
</evidence>
<sequence>MIVRARPHWLYLLFVRRGSLVHLILQQQLFVFAVACAVVAAHGQLLHWKVPLNASPFSLIGIALAIFFGFRINVSYDRYWEARKLWGSILVESRNLARKASTCVAPGSGLRPFVLGIAAFAAALRNQLRGDPGLNGLGDLLPRDFAASLAGARNPANLILLWLGQRLAEERAAGRLEPILAHAMERNLDELSLAMGGCERILGTPLPFTYSVILHRSSYLYCVLLPFGLVDAIGLMTPLIVCFVSYTFFALEALSDEIEDPFGRAPNDLALDAIVAGIEASLREMLGETPAPLPKPDANYILS</sequence>